<evidence type="ECO:0008006" key="3">
    <source>
        <dbReference type="Google" id="ProtNLM"/>
    </source>
</evidence>
<protein>
    <recommendedName>
        <fullName evidence="3">Lipoprotein</fullName>
    </recommendedName>
</protein>
<organism evidence="1 2">
    <name type="scientific">Sphingobacterium spiritivorum</name>
    <name type="common">Flavobacterium spiritivorum</name>
    <dbReference type="NCBI Taxonomy" id="258"/>
    <lineage>
        <taxon>Bacteria</taxon>
        <taxon>Pseudomonadati</taxon>
        <taxon>Bacteroidota</taxon>
        <taxon>Sphingobacteriia</taxon>
        <taxon>Sphingobacteriales</taxon>
        <taxon>Sphingobacteriaceae</taxon>
        <taxon>Sphingobacterium</taxon>
    </lineage>
</organism>
<dbReference type="RefSeq" id="WP_115169428.1">
    <property type="nucleotide sequence ID" value="NZ_UGYW01000002.1"/>
</dbReference>
<proteinExistence type="predicted"/>
<reference evidence="1 2" key="1">
    <citation type="submission" date="2018-06" db="EMBL/GenBank/DDBJ databases">
        <authorList>
            <consortium name="Pathogen Informatics"/>
            <person name="Doyle S."/>
        </authorList>
    </citation>
    <scope>NUCLEOTIDE SEQUENCE [LARGE SCALE GENOMIC DNA]</scope>
    <source>
        <strain evidence="1 2">NCTC11388</strain>
    </source>
</reference>
<dbReference type="EMBL" id="UGYW01000002">
    <property type="protein sequence ID" value="SUJ02678.1"/>
    <property type="molecule type" value="Genomic_DNA"/>
</dbReference>
<name>A0A380BM94_SPHSI</name>
<dbReference type="PROSITE" id="PS51257">
    <property type="entry name" value="PROKAR_LIPOPROTEIN"/>
    <property type="match status" value="1"/>
</dbReference>
<dbReference type="Proteomes" id="UP000254893">
    <property type="component" value="Unassembled WGS sequence"/>
</dbReference>
<gene>
    <name evidence="1" type="ORF">NCTC11388_01157</name>
</gene>
<dbReference type="AlphaFoldDB" id="A0A380BM94"/>
<sequence>MLRRIVSCIILFVVSLSLTGCLDIVEEIDLKSNGSGSIQATLNLSKSKTKASSLMMLDQVNGIKIPSKSKIQTEINTIVKLLKQTPGISNVSSKVDFTNFIASIKCDFTDVKALNAFTTTLSNHFKVKVSGHTSYAFDSSKKAFTRNYKFSPEGKKEFGKLNAENQNAFKDAYYTSIYRFTDPVKKQENTSAKVSPNKKAVMLKTGIVNLINGQIDLSNRIQLN</sequence>
<evidence type="ECO:0000313" key="1">
    <source>
        <dbReference type="EMBL" id="SUJ02678.1"/>
    </source>
</evidence>
<accession>A0A380BM94</accession>
<evidence type="ECO:0000313" key="2">
    <source>
        <dbReference type="Proteomes" id="UP000254893"/>
    </source>
</evidence>